<dbReference type="Proteomes" id="UP001595791">
    <property type="component" value="Unassembled WGS sequence"/>
</dbReference>
<gene>
    <name evidence="2" type="ORF">ACFOW7_13100</name>
</gene>
<dbReference type="PANTHER" id="PTHR20935:SF1">
    <property type="entry name" value="SLL1549 PROTEIN"/>
    <property type="match status" value="1"/>
</dbReference>
<proteinExistence type="predicted"/>
<dbReference type="Pfam" id="PF00300">
    <property type="entry name" value="His_Phos_1"/>
    <property type="match status" value="1"/>
</dbReference>
<comment type="caution">
    <text evidence="2">The sequence shown here is derived from an EMBL/GenBank/DDBJ whole genome shotgun (WGS) entry which is preliminary data.</text>
</comment>
<protein>
    <submittedName>
        <fullName evidence="2">SixA phosphatase family protein</fullName>
    </submittedName>
</protein>
<dbReference type="PANTHER" id="PTHR20935">
    <property type="entry name" value="PHOSPHOGLYCERATE MUTASE-RELATED"/>
    <property type="match status" value="1"/>
</dbReference>
<evidence type="ECO:0000313" key="2">
    <source>
        <dbReference type="EMBL" id="MFC4160277.1"/>
    </source>
</evidence>
<dbReference type="CDD" id="cd07067">
    <property type="entry name" value="HP_PGM_like"/>
    <property type="match status" value="1"/>
</dbReference>
<sequence length="152" mass="16830">MDLILWRHAEAEDGADDMARALTGRGRKQAAAMAGWLRSHLPPGYRVVASEAVRARQTAEALDPDHRVDPRLNPDLGVTSYLDAIGWPDQLPEVLLIVAHQPTLGQLAARLLGGQNQEWSVRKGAIWWFQGRQRGGQAQMVLRTVLAPEQID</sequence>
<dbReference type="SMART" id="SM00855">
    <property type="entry name" value="PGAM"/>
    <property type="match status" value="1"/>
</dbReference>
<accession>A0ABV8MQ27</accession>
<keyword evidence="3" id="KW-1185">Reference proteome</keyword>
<reference evidence="3" key="1">
    <citation type="journal article" date="2019" name="Int. J. Syst. Evol. Microbiol.">
        <title>The Global Catalogue of Microorganisms (GCM) 10K type strain sequencing project: providing services to taxonomists for standard genome sequencing and annotation.</title>
        <authorList>
            <consortium name="The Broad Institute Genomics Platform"/>
            <consortium name="The Broad Institute Genome Sequencing Center for Infectious Disease"/>
            <person name="Wu L."/>
            <person name="Ma J."/>
        </authorList>
    </citation>
    <scope>NUCLEOTIDE SEQUENCE [LARGE SCALE GENOMIC DNA]</scope>
    <source>
        <strain evidence="3">LMG 29894</strain>
    </source>
</reference>
<name>A0ABV8MQ27_9NEIS</name>
<dbReference type="EMBL" id="JBHSBU010000001">
    <property type="protein sequence ID" value="MFC4160277.1"/>
    <property type="molecule type" value="Genomic_DNA"/>
</dbReference>
<keyword evidence="1" id="KW-0378">Hydrolase</keyword>
<evidence type="ECO:0000313" key="3">
    <source>
        <dbReference type="Proteomes" id="UP001595791"/>
    </source>
</evidence>
<dbReference type="InterPro" id="IPR051021">
    <property type="entry name" value="Mito_Ser/Thr_phosphatase"/>
</dbReference>
<dbReference type="RefSeq" id="WP_378164935.1">
    <property type="nucleotide sequence ID" value="NZ_JBHSBU010000001.1"/>
</dbReference>
<dbReference type="Gene3D" id="3.40.50.1240">
    <property type="entry name" value="Phosphoglycerate mutase-like"/>
    <property type="match status" value="1"/>
</dbReference>
<dbReference type="SUPFAM" id="SSF53254">
    <property type="entry name" value="Phosphoglycerate mutase-like"/>
    <property type="match status" value="1"/>
</dbReference>
<evidence type="ECO:0000256" key="1">
    <source>
        <dbReference type="ARBA" id="ARBA00022801"/>
    </source>
</evidence>
<dbReference type="InterPro" id="IPR013078">
    <property type="entry name" value="His_Pase_superF_clade-1"/>
</dbReference>
<dbReference type="InterPro" id="IPR029033">
    <property type="entry name" value="His_PPase_superfam"/>
</dbReference>
<organism evidence="2 3">
    <name type="scientific">Chitinimonas lacunae</name>
    <dbReference type="NCBI Taxonomy" id="1963018"/>
    <lineage>
        <taxon>Bacteria</taxon>
        <taxon>Pseudomonadati</taxon>
        <taxon>Pseudomonadota</taxon>
        <taxon>Betaproteobacteria</taxon>
        <taxon>Neisseriales</taxon>
        <taxon>Chitinibacteraceae</taxon>
        <taxon>Chitinimonas</taxon>
    </lineage>
</organism>